<dbReference type="EMBL" id="LNJQ01000004">
    <property type="protein sequence ID" value="KWZ37718.1"/>
    <property type="molecule type" value="Genomic_DNA"/>
</dbReference>
<keyword evidence="2" id="KW-1185">Reference proteome</keyword>
<accession>A0ABR5T3B2</accession>
<name>A0ABR5T3B2_9BURK</name>
<organism evidence="1 2">
    <name type="scientific">Burkholderia savannae</name>
    <dbReference type="NCBI Taxonomy" id="1637837"/>
    <lineage>
        <taxon>Bacteria</taxon>
        <taxon>Pseudomonadati</taxon>
        <taxon>Pseudomonadota</taxon>
        <taxon>Betaproteobacteria</taxon>
        <taxon>Burkholderiales</taxon>
        <taxon>Burkholderiaceae</taxon>
        <taxon>Burkholderia</taxon>
        <taxon>pseudomallei group</taxon>
    </lineage>
</organism>
<sequence>MHGAARKAAHTRSPCIATDARAIADANANSDADGCGPERARGACEARLRPVDRHVEKRMSRNRPAFGPAWIAALRDAKHCAMGLVDAGNANDEIVAPEGGLPVHGEDVGKPGHALMVPRARLGGY</sequence>
<gene>
    <name evidence="1" type="ORF">WS72_22485</name>
</gene>
<protein>
    <submittedName>
        <fullName evidence="1">Uncharacterized protein</fullName>
    </submittedName>
</protein>
<dbReference type="Proteomes" id="UP000070255">
    <property type="component" value="Unassembled WGS sequence"/>
</dbReference>
<reference evidence="1 2" key="1">
    <citation type="submission" date="2015-11" db="EMBL/GenBank/DDBJ databases">
        <authorList>
            <person name="Sahl J."/>
            <person name="Wagner D."/>
            <person name="Keim P."/>
        </authorList>
    </citation>
    <scope>NUCLEOTIDE SEQUENCE [LARGE SCALE GENOMIC DNA]</scope>
    <source>
        <strain evidence="1 2">BDU18</strain>
    </source>
</reference>
<evidence type="ECO:0000313" key="1">
    <source>
        <dbReference type="EMBL" id="KWZ37718.1"/>
    </source>
</evidence>
<proteinExistence type="predicted"/>
<comment type="caution">
    <text evidence="1">The sequence shown here is derived from an EMBL/GenBank/DDBJ whole genome shotgun (WGS) entry which is preliminary data.</text>
</comment>
<evidence type="ECO:0000313" key="2">
    <source>
        <dbReference type="Proteomes" id="UP000070255"/>
    </source>
</evidence>